<dbReference type="InterPro" id="IPR003107">
    <property type="entry name" value="HAT"/>
</dbReference>
<evidence type="ECO:0000256" key="1">
    <source>
        <dbReference type="ARBA" id="ARBA00004123"/>
    </source>
</evidence>
<keyword evidence="8" id="KW-1185">Reference proteome</keyword>
<dbReference type="Gene3D" id="1.25.40.10">
    <property type="entry name" value="Tetratricopeptide repeat domain"/>
    <property type="match status" value="1"/>
</dbReference>
<gene>
    <name evidence="7" type="ORF">MKW98_004981</name>
</gene>
<sequence length="128" mass="15325">MWINYALYEELDAEDMDRTREVYRECLKLIPHKKFSFGKIWLMAAQFEIRQKNLTAARKILDNAIGVAWLVPKDKKTVMLGSNLLNWRYLWVRLNGPEQFLILQQNNIIWICQNCYGRHTSISKFRQC</sequence>
<reference evidence="7" key="1">
    <citation type="submission" date="2022-04" db="EMBL/GenBank/DDBJ databases">
        <title>A functionally conserved STORR gene fusion in Papaver species that diverged 16.8 million years ago.</title>
        <authorList>
            <person name="Catania T."/>
        </authorList>
    </citation>
    <scope>NUCLEOTIDE SEQUENCE</scope>
    <source>
        <strain evidence="7">S-188037</strain>
    </source>
</reference>
<evidence type="ECO:0000313" key="7">
    <source>
        <dbReference type="EMBL" id="KAI3954978.1"/>
    </source>
</evidence>
<protein>
    <submittedName>
        <fullName evidence="7">Uncharacterized protein</fullName>
    </submittedName>
</protein>
<proteinExistence type="inferred from homology"/>
<dbReference type="SUPFAM" id="SSF48452">
    <property type="entry name" value="TPR-like"/>
    <property type="match status" value="1"/>
</dbReference>
<evidence type="ECO:0000256" key="5">
    <source>
        <dbReference type="ARBA" id="ARBA00023187"/>
    </source>
</evidence>
<comment type="similarity">
    <text evidence="2">Belongs to the crooked-neck family.</text>
</comment>
<dbReference type="InterPro" id="IPR045075">
    <property type="entry name" value="Syf1-like"/>
</dbReference>
<dbReference type="PANTHER" id="PTHR11246:SF3">
    <property type="entry name" value="CROOKED NECK-LIKE PROTEIN 1"/>
    <property type="match status" value="1"/>
</dbReference>
<evidence type="ECO:0000256" key="6">
    <source>
        <dbReference type="ARBA" id="ARBA00023242"/>
    </source>
</evidence>
<accession>A0AAD4TD00</accession>
<dbReference type="GO" id="GO:0071011">
    <property type="term" value="C:precatalytic spliceosome"/>
    <property type="evidence" value="ECO:0007669"/>
    <property type="project" value="TreeGrafter"/>
</dbReference>
<dbReference type="GO" id="GO:0000974">
    <property type="term" value="C:Prp19 complex"/>
    <property type="evidence" value="ECO:0007669"/>
    <property type="project" value="TreeGrafter"/>
</dbReference>
<dbReference type="GO" id="GO:0000245">
    <property type="term" value="P:spliceosomal complex assembly"/>
    <property type="evidence" value="ECO:0007669"/>
    <property type="project" value="TreeGrafter"/>
</dbReference>
<organism evidence="7 8">
    <name type="scientific">Papaver atlanticum</name>
    <dbReference type="NCBI Taxonomy" id="357466"/>
    <lineage>
        <taxon>Eukaryota</taxon>
        <taxon>Viridiplantae</taxon>
        <taxon>Streptophyta</taxon>
        <taxon>Embryophyta</taxon>
        <taxon>Tracheophyta</taxon>
        <taxon>Spermatophyta</taxon>
        <taxon>Magnoliopsida</taxon>
        <taxon>Ranunculales</taxon>
        <taxon>Papaveraceae</taxon>
        <taxon>Papaveroideae</taxon>
        <taxon>Papaver</taxon>
    </lineage>
</organism>
<evidence type="ECO:0000256" key="2">
    <source>
        <dbReference type="ARBA" id="ARBA00008644"/>
    </source>
</evidence>
<keyword evidence="5" id="KW-0508">mRNA splicing</keyword>
<dbReference type="Proteomes" id="UP001202328">
    <property type="component" value="Unassembled WGS sequence"/>
</dbReference>
<dbReference type="AlphaFoldDB" id="A0AAD4TD00"/>
<dbReference type="GO" id="GO:0071007">
    <property type="term" value="C:U2-type catalytic step 2 spliceosome"/>
    <property type="evidence" value="ECO:0007669"/>
    <property type="project" value="TreeGrafter"/>
</dbReference>
<name>A0AAD4TD00_9MAGN</name>
<keyword evidence="3" id="KW-0507">mRNA processing</keyword>
<dbReference type="GO" id="GO:0071014">
    <property type="term" value="C:post-mRNA release spliceosomal complex"/>
    <property type="evidence" value="ECO:0007669"/>
    <property type="project" value="TreeGrafter"/>
</dbReference>
<evidence type="ECO:0000256" key="4">
    <source>
        <dbReference type="ARBA" id="ARBA00022737"/>
    </source>
</evidence>
<dbReference type="PANTHER" id="PTHR11246">
    <property type="entry name" value="PRE-MRNA SPLICING FACTOR"/>
    <property type="match status" value="1"/>
</dbReference>
<comment type="subcellular location">
    <subcellularLocation>
        <location evidence="1">Nucleus</location>
    </subcellularLocation>
</comment>
<evidence type="ECO:0000256" key="3">
    <source>
        <dbReference type="ARBA" id="ARBA00022664"/>
    </source>
</evidence>
<dbReference type="InterPro" id="IPR011990">
    <property type="entry name" value="TPR-like_helical_dom_sf"/>
</dbReference>
<dbReference type="EMBL" id="JAJJMB010001820">
    <property type="protein sequence ID" value="KAI3954978.1"/>
    <property type="molecule type" value="Genomic_DNA"/>
</dbReference>
<evidence type="ECO:0000313" key="8">
    <source>
        <dbReference type="Proteomes" id="UP001202328"/>
    </source>
</evidence>
<comment type="caution">
    <text evidence="7">The sequence shown here is derived from an EMBL/GenBank/DDBJ whole genome shotgun (WGS) entry which is preliminary data.</text>
</comment>
<keyword evidence="4" id="KW-0677">Repeat</keyword>
<dbReference type="SMART" id="SM00386">
    <property type="entry name" value="HAT"/>
    <property type="match status" value="1"/>
</dbReference>
<keyword evidence="6" id="KW-0539">Nucleus</keyword>